<proteinExistence type="predicted"/>
<sequence length="84" mass="9821">MSCVMRTFKDLNLSEKTYIAVLILFSPFNSLIILFLHPPRTKSHKSLNKCPLEKLLALTKYLLELSQLVRTLFLTFCKVFFPKQ</sequence>
<protein>
    <submittedName>
        <fullName evidence="2">Uncharacterized protein</fullName>
    </submittedName>
</protein>
<evidence type="ECO:0000313" key="2">
    <source>
        <dbReference type="EMBL" id="VFK69165.1"/>
    </source>
</evidence>
<keyword evidence="1" id="KW-1133">Transmembrane helix</keyword>
<name>A0A451AT37_9GAMM</name>
<keyword evidence="1" id="KW-0472">Membrane</keyword>
<dbReference type="EMBL" id="CAADFZ010000322">
    <property type="protein sequence ID" value="VFK69165.1"/>
    <property type="molecule type" value="Genomic_DNA"/>
</dbReference>
<organism evidence="2">
    <name type="scientific">Candidatus Kentrum sp. UNK</name>
    <dbReference type="NCBI Taxonomy" id="2126344"/>
    <lineage>
        <taxon>Bacteria</taxon>
        <taxon>Pseudomonadati</taxon>
        <taxon>Pseudomonadota</taxon>
        <taxon>Gammaproteobacteria</taxon>
        <taxon>Candidatus Kentrum</taxon>
    </lineage>
</organism>
<reference evidence="2" key="1">
    <citation type="submission" date="2019-02" db="EMBL/GenBank/DDBJ databases">
        <authorList>
            <person name="Gruber-Vodicka R. H."/>
            <person name="Seah K. B. B."/>
        </authorList>
    </citation>
    <scope>NUCLEOTIDE SEQUENCE</scope>
    <source>
        <strain evidence="2">BECK_BY8</strain>
    </source>
</reference>
<evidence type="ECO:0000256" key="1">
    <source>
        <dbReference type="SAM" id="Phobius"/>
    </source>
</evidence>
<keyword evidence="1" id="KW-0812">Transmembrane</keyword>
<dbReference type="AlphaFoldDB" id="A0A451AT37"/>
<gene>
    <name evidence="2" type="ORF">BECKUNK1418G_GA0071005_13221</name>
</gene>
<feature type="transmembrane region" description="Helical" evidence="1">
    <location>
        <begin position="17"/>
        <end position="36"/>
    </location>
</feature>
<accession>A0A451AT37</accession>